<dbReference type="Gene3D" id="1.10.443.10">
    <property type="entry name" value="Intergrase catalytic core"/>
    <property type="match status" value="1"/>
</dbReference>
<dbReference type="PANTHER" id="PTHR30349:SF64">
    <property type="entry name" value="PROPHAGE INTEGRASE INTD-RELATED"/>
    <property type="match status" value="1"/>
</dbReference>
<dbReference type="SUPFAM" id="SSF56349">
    <property type="entry name" value="DNA breaking-rejoining enzymes"/>
    <property type="match status" value="1"/>
</dbReference>
<dbReference type="InterPro" id="IPR035386">
    <property type="entry name" value="Arm-DNA-bind_5"/>
</dbReference>
<dbReference type="AlphaFoldDB" id="A0A6I4IBS5"/>
<evidence type="ECO:0000313" key="5">
    <source>
        <dbReference type="EMBL" id="MVN92675.1"/>
    </source>
</evidence>
<dbReference type="GO" id="GO:0003677">
    <property type="term" value="F:DNA binding"/>
    <property type="evidence" value="ECO:0007669"/>
    <property type="project" value="UniProtKB-KW"/>
</dbReference>
<reference evidence="5 6" key="1">
    <citation type="submission" date="2019-12" db="EMBL/GenBank/DDBJ databases">
        <title>Mucilaginibacter sp. HME9299 genome sequencing and assembly.</title>
        <authorList>
            <person name="Kang H."/>
            <person name="Kim H."/>
            <person name="Joh K."/>
        </authorList>
    </citation>
    <scope>NUCLEOTIDE SEQUENCE [LARGE SCALE GENOMIC DNA]</scope>
    <source>
        <strain evidence="5 6">HME9299</strain>
    </source>
</reference>
<dbReference type="OrthoDB" id="1098628at2"/>
<dbReference type="InterPro" id="IPR025269">
    <property type="entry name" value="SAM-like_dom"/>
</dbReference>
<dbReference type="InterPro" id="IPR002104">
    <property type="entry name" value="Integrase_catalytic"/>
</dbReference>
<dbReference type="CDD" id="cd01185">
    <property type="entry name" value="INTN1_C_like"/>
    <property type="match status" value="1"/>
</dbReference>
<feature type="domain" description="Tyr recombinase" evidence="4">
    <location>
        <begin position="219"/>
        <end position="393"/>
    </location>
</feature>
<protein>
    <submittedName>
        <fullName evidence="5">Tyrosine-type recombinase/integrase</fullName>
    </submittedName>
</protein>
<accession>A0A6I4IBS5</accession>
<dbReference type="Pfam" id="PF13102">
    <property type="entry name" value="Phage_int_SAM_5"/>
    <property type="match status" value="1"/>
</dbReference>
<comment type="caution">
    <text evidence="5">The sequence shown here is derived from an EMBL/GenBank/DDBJ whole genome shotgun (WGS) entry which is preliminary data.</text>
</comment>
<dbReference type="InterPro" id="IPR011010">
    <property type="entry name" value="DNA_brk_join_enz"/>
</dbReference>
<gene>
    <name evidence="5" type="ORF">GO816_16180</name>
</gene>
<dbReference type="Gene3D" id="1.10.150.130">
    <property type="match status" value="1"/>
</dbReference>
<dbReference type="InterPro" id="IPR013762">
    <property type="entry name" value="Integrase-like_cat_sf"/>
</dbReference>
<keyword evidence="2" id="KW-0238">DNA-binding</keyword>
<dbReference type="Pfam" id="PF17293">
    <property type="entry name" value="Arm-DNA-bind_5"/>
    <property type="match status" value="1"/>
</dbReference>
<proteinExistence type="inferred from homology"/>
<evidence type="ECO:0000313" key="6">
    <source>
        <dbReference type="Proteomes" id="UP000434850"/>
    </source>
</evidence>
<name>A0A6I4IBS5_9SPHI</name>
<dbReference type="GO" id="GO:0015074">
    <property type="term" value="P:DNA integration"/>
    <property type="evidence" value="ECO:0007669"/>
    <property type="project" value="InterPro"/>
</dbReference>
<dbReference type="RefSeq" id="WP_157543000.1">
    <property type="nucleotide sequence ID" value="NZ_WQLA01000007.1"/>
</dbReference>
<dbReference type="PANTHER" id="PTHR30349">
    <property type="entry name" value="PHAGE INTEGRASE-RELATED"/>
    <property type="match status" value="1"/>
</dbReference>
<evidence type="ECO:0000256" key="1">
    <source>
        <dbReference type="ARBA" id="ARBA00008857"/>
    </source>
</evidence>
<dbReference type="InterPro" id="IPR010998">
    <property type="entry name" value="Integrase_recombinase_N"/>
</dbReference>
<dbReference type="InterPro" id="IPR050090">
    <property type="entry name" value="Tyrosine_recombinase_XerCD"/>
</dbReference>
<dbReference type="PROSITE" id="PS51898">
    <property type="entry name" value="TYR_RECOMBINASE"/>
    <property type="match status" value="1"/>
</dbReference>
<sequence>MLNKLSILLYVYRSKVNGKGLVPVYCRITLNGRRKQFSTGCSLQPMDWDAGKSKYKGLSSEARHINKKLSSIRKAILKAYDDLALKSKHFDVDQLYDEYCGRTIEVKTILGVFDLHILQIKELLGKDYSPATYQKFILIKSHIKEFIKTSYRLDDYPLADLKLGFLYDLEHYLKARKKQNQNTVNKTIERVKKISRLAVAHGWLSHDPFALFRKKPYTKEVVFLDNEELRQLESCQLSERLNTVRLLFLFSCYTGLAYHELTTLRKVHIKKDNKGMLWIEMIRQKTKRPISVLLLPKALDILESYDYTSNAGILLPVISNQKLNAFLKEIAVKASIHKHLTHHVARKTFATTVLLNNDVPVDVASFMLGHSRVSTTEEFYAKVQKERVVTHLQKLNFD</sequence>
<evidence type="ECO:0000259" key="4">
    <source>
        <dbReference type="PROSITE" id="PS51898"/>
    </source>
</evidence>
<keyword evidence="3" id="KW-0233">DNA recombination</keyword>
<evidence type="ECO:0000256" key="3">
    <source>
        <dbReference type="ARBA" id="ARBA00023172"/>
    </source>
</evidence>
<keyword evidence="6" id="KW-1185">Reference proteome</keyword>
<comment type="similarity">
    <text evidence="1">Belongs to the 'phage' integrase family.</text>
</comment>
<dbReference type="EMBL" id="WQLA01000007">
    <property type="protein sequence ID" value="MVN92675.1"/>
    <property type="molecule type" value="Genomic_DNA"/>
</dbReference>
<dbReference type="GO" id="GO:0006310">
    <property type="term" value="P:DNA recombination"/>
    <property type="evidence" value="ECO:0007669"/>
    <property type="project" value="UniProtKB-KW"/>
</dbReference>
<dbReference type="Proteomes" id="UP000434850">
    <property type="component" value="Unassembled WGS sequence"/>
</dbReference>
<evidence type="ECO:0000256" key="2">
    <source>
        <dbReference type="ARBA" id="ARBA00023125"/>
    </source>
</evidence>
<dbReference type="Pfam" id="PF00589">
    <property type="entry name" value="Phage_integrase"/>
    <property type="match status" value="1"/>
</dbReference>
<organism evidence="5 6">
    <name type="scientific">Mucilaginibacter aquatilis</name>
    <dbReference type="NCBI Taxonomy" id="1517760"/>
    <lineage>
        <taxon>Bacteria</taxon>
        <taxon>Pseudomonadati</taxon>
        <taxon>Bacteroidota</taxon>
        <taxon>Sphingobacteriia</taxon>
        <taxon>Sphingobacteriales</taxon>
        <taxon>Sphingobacteriaceae</taxon>
        <taxon>Mucilaginibacter</taxon>
    </lineage>
</organism>